<evidence type="ECO:0000256" key="1">
    <source>
        <dbReference type="ARBA" id="ARBA00022801"/>
    </source>
</evidence>
<organism evidence="4 5">
    <name type="scientific">Streptomyces tardus</name>
    <dbReference type="NCBI Taxonomy" id="2780544"/>
    <lineage>
        <taxon>Bacteria</taxon>
        <taxon>Bacillati</taxon>
        <taxon>Actinomycetota</taxon>
        <taxon>Actinomycetes</taxon>
        <taxon>Kitasatosporales</taxon>
        <taxon>Streptomycetaceae</taxon>
        <taxon>Streptomyces</taxon>
    </lineage>
</organism>
<sequence>MSEASTSMARLLAAVEQAPPVDSVLVVAGLLAEQLRATEVCFLITDVGGSVAWRLPAAWANRHTDGNPESLRGTLYDEVIRSQQLRVTTEASLGGRGEVSRAVAPVTARGDSIGVLELLMPGRPSVRDEQHIAQAAHALAYVVTSNRRFTDLYEWGRRSVTPTLAAEIQQNLLPPVLTVEAGQATVAAALEPSAEVAGDTYDFSLDEGTLHVAVTDAMGHNEDAALLATLVTGALRQSRRSGAALAEQARAAHRALLEHRPDATATGLLLRLDLTTGGALMVNAGHPWPLRLRNGRSQEIEPEVDLPFGSPWGGEYRTQVVDLEPGDRLLLFTDGMTERNTEALDLPALLERDAQVHPREAVRFLARALREATDDHIIDDATVVCLDYHGPGSSRRDSSTGVEERQAPGGPGA</sequence>
<reference evidence="4" key="1">
    <citation type="submission" date="2021-06" db="EMBL/GenBank/DDBJ databases">
        <title>Sequencing of actinobacteria type strains.</title>
        <authorList>
            <person name="Nguyen G.-S."/>
            <person name="Wentzel A."/>
        </authorList>
    </citation>
    <scope>NUCLEOTIDE SEQUENCE</scope>
    <source>
        <strain evidence="4">P38-E01</strain>
    </source>
</reference>
<dbReference type="SUPFAM" id="SSF81606">
    <property type="entry name" value="PP2C-like"/>
    <property type="match status" value="1"/>
</dbReference>
<dbReference type="PANTHER" id="PTHR43156:SF2">
    <property type="entry name" value="STAGE II SPORULATION PROTEIN E"/>
    <property type="match status" value="1"/>
</dbReference>
<keyword evidence="1" id="KW-0378">Hydrolase</keyword>
<comment type="caution">
    <text evidence="4">The sequence shown here is derived from an EMBL/GenBank/DDBJ whole genome shotgun (WGS) entry which is preliminary data.</text>
</comment>
<protein>
    <submittedName>
        <fullName evidence="4">Serine/threonine-protein phosphatase</fullName>
    </submittedName>
</protein>
<keyword evidence="5" id="KW-1185">Reference proteome</keyword>
<evidence type="ECO:0000256" key="2">
    <source>
        <dbReference type="SAM" id="MobiDB-lite"/>
    </source>
</evidence>
<feature type="compositionally biased region" description="Basic and acidic residues" evidence="2">
    <location>
        <begin position="394"/>
        <end position="406"/>
    </location>
</feature>
<dbReference type="InterPro" id="IPR052016">
    <property type="entry name" value="Bact_Sigma-Reg"/>
</dbReference>
<feature type="region of interest" description="Disordered" evidence="2">
    <location>
        <begin position="390"/>
        <end position="413"/>
    </location>
</feature>
<dbReference type="Proteomes" id="UP000694501">
    <property type="component" value="Unassembled WGS sequence"/>
</dbReference>
<dbReference type="EMBL" id="JAELVF020000004">
    <property type="protein sequence ID" value="MBU7600753.1"/>
    <property type="molecule type" value="Genomic_DNA"/>
</dbReference>
<evidence type="ECO:0000313" key="4">
    <source>
        <dbReference type="EMBL" id="MBU7600753.1"/>
    </source>
</evidence>
<feature type="domain" description="PPM-type phosphatase" evidence="3">
    <location>
        <begin position="181"/>
        <end position="388"/>
    </location>
</feature>
<dbReference type="PANTHER" id="PTHR43156">
    <property type="entry name" value="STAGE II SPORULATION PROTEIN E-RELATED"/>
    <property type="match status" value="1"/>
</dbReference>
<dbReference type="Pfam" id="PF07228">
    <property type="entry name" value="SpoIIE"/>
    <property type="match status" value="1"/>
</dbReference>
<gene>
    <name evidence="4" type="ORF">JGS22_024795</name>
</gene>
<dbReference type="AlphaFoldDB" id="A0A949NBD6"/>
<evidence type="ECO:0000259" key="3">
    <source>
        <dbReference type="SMART" id="SM00331"/>
    </source>
</evidence>
<evidence type="ECO:0000313" key="5">
    <source>
        <dbReference type="Proteomes" id="UP000694501"/>
    </source>
</evidence>
<accession>A0A949NBD6</accession>
<dbReference type="GO" id="GO:0016791">
    <property type="term" value="F:phosphatase activity"/>
    <property type="evidence" value="ECO:0007669"/>
    <property type="project" value="TreeGrafter"/>
</dbReference>
<dbReference type="SMART" id="SM00331">
    <property type="entry name" value="PP2C_SIG"/>
    <property type="match status" value="1"/>
</dbReference>
<dbReference type="InterPro" id="IPR036457">
    <property type="entry name" value="PPM-type-like_dom_sf"/>
</dbReference>
<dbReference type="RefSeq" id="WP_211039921.1">
    <property type="nucleotide sequence ID" value="NZ_JAELVF020000004.1"/>
</dbReference>
<proteinExistence type="predicted"/>
<name>A0A949NBD6_9ACTN</name>
<dbReference type="InterPro" id="IPR001932">
    <property type="entry name" value="PPM-type_phosphatase-like_dom"/>
</dbReference>
<dbReference type="Gene3D" id="3.60.40.10">
    <property type="entry name" value="PPM-type phosphatase domain"/>
    <property type="match status" value="1"/>
</dbReference>